<dbReference type="InterPro" id="IPR001647">
    <property type="entry name" value="HTH_TetR"/>
</dbReference>
<dbReference type="InterPro" id="IPR009057">
    <property type="entry name" value="Homeodomain-like_sf"/>
</dbReference>
<sequence>MVAMAHQPDPVLRLLWRHGLDDDRTGPRRGRRQSLSVDDVVDAAIKVADRDSLDALTMRGLAGELGIGAMSVYTYVPGRDELLALMADQALGRRTLPPMPDDVRERLALVARTHYETCSEHPWLLDAMVLQNGIGPGASDLYEWQLSAVEGIGLTDLEMDQAVAVLAGFAGNIARSQVRMRAAERASGMSEAEWWEANAPELGRLTAGRRYPLADRVGQAAGQAYQASADPAAELEFGLARIIDGIVTYTEGRPRG</sequence>
<dbReference type="Proteomes" id="UP001501094">
    <property type="component" value="Unassembled WGS sequence"/>
</dbReference>
<organism evidence="6 7">
    <name type="scientific">Myceligenerans crystallogenes</name>
    <dbReference type="NCBI Taxonomy" id="316335"/>
    <lineage>
        <taxon>Bacteria</taxon>
        <taxon>Bacillati</taxon>
        <taxon>Actinomycetota</taxon>
        <taxon>Actinomycetes</taxon>
        <taxon>Micrococcales</taxon>
        <taxon>Promicromonosporaceae</taxon>
        <taxon>Myceligenerans</taxon>
    </lineage>
</organism>
<name>A0ABN2N7F7_9MICO</name>
<proteinExistence type="predicted"/>
<dbReference type="SUPFAM" id="SSF46689">
    <property type="entry name" value="Homeodomain-like"/>
    <property type="match status" value="1"/>
</dbReference>
<keyword evidence="1" id="KW-0805">Transcription regulation</keyword>
<dbReference type="Gene3D" id="1.10.10.60">
    <property type="entry name" value="Homeodomain-like"/>
    <property type="match status" value="1"/>
</dbReference>
<evidence type="ECO:0000313" key="7">
    <source>
        <dbReference type="Proteomes" id="UP001501094"/>
    </source>
</evidence>
<protein>
    <submittedName>
        <fullName evidence="6">TetR/AcrR family transcriptional regulator</fullName>
    </submittedName>
</protein>
<dbReference type="InterPro" id="IPR050109">
    <property type="entry name" value="HTH-type_TetR-like_transc_reg"/>
</dbReference>
<evidence type="ECO:0000256" key="3">
    <source>
        <dbReference type="ARBA" id="ARBA00023163"/>
    </source>
</evidence>
<evidence type="ECO:0000313" key="6">
    <source>
        <dbReference type="EMBL" id="GAA1855128.1"/>
    </source>
</evidence>
<keyword evidence="3" id="KW-0804">Transcription</keyword>
<comment type="caution">
    <text evidence="6">The sequence shown here is derived from an EMBL/GenBank/DDBJ whole genome shotgun (WGS) entry which is preliminary data.</text>
</comment>
<dbReference type="PROSITE" id="PS50977">
    <property type="entry name" value="HTH_TETR_2"/>
    <property type="match status" value="1"/>
</dbReference>
<dbReference type="PANTHER" id="PTHR30055:SF151">
    <property type="entry name" value="TRANSCRIPTIONAL REGULATORY PROTEIN"/>
    <property type="match status" value="1"/>
</dbReference>
<feature type="domain" description="HTH tetR-type" evidence="5">
    <location>
        <begin position="34"/>
        <end position="94"/>
    </location>
</feature>
<dbReference type="Gene3D" id="1.10.357.10">
    <property type="entry name" value="Tetracycline Repressor, domain 2"/>
    <property type="match status" value="1"/>
</dbReference>
<dbReference type="SUPFAM" id="SSF48498">
    <property type="entry name" value="Tetracyclin repressor-like, C-terminal domain"/>
    <property type="match status" value="1"/>
</dbReference>
<dbReference type="EMBL" id="BAAANL010000002">
    <property type="protein sequence ID" value="GAA1855128.1"/>
    <property type="molecule type" value="Genomic_DNA"/>
</dbReference>
<dbReference type="InterPro" id="IPR004111">
    <property type="entry name" value="Repressor_TetR_C"/>
</dbReference>
<keyword evidence="7" id="KW-1185">Reference proteome</keyword>
<reference evidence="6 7" key="1">
    <citation type="journal article" date="2019" name="Int. J. Syst. Evol. Microbiol.">
        <title>The Global Catalogue of Microorganisms (GCM) 10K type strain sequencing project: providing services to taxonomists for standard genome sequencing and annotation.</title>
        <authorList>
            <consortium name="The Broad Institute Genomics Platform"/>
            <consortium name="The Broad Institute Genome Sequencing Center for Infectious Disease"/>
            <person name="Wu L."/>
            <person name="Ma J."/>
        </authorList>
    </citation>
    <scope>NUCLEOTIDE SEQUENCE [LARGE SCALE GENOMIC DNA]</scope>
    <source>
        <strain evidence="6 7">JCM 14326</strain>
    </source>
</reference>
<accession>A0ABN2N7F7</accession>
<gene>
    <name evidence="6" type="ORF">GCM10009751_09970</name>
</gene>
<evidence type="ECO:0000259" key="5">
    <source>
        <dbReference type="PROSITE" id="PS50977"/>
    </source>
</evidence>
<evidence type="ECO:0000256" key="1">
    <source>
        <dbReference type="ARBA" id="ARBA00023015"/>
    </source>
</evidence>
<evidence type="ECO:0000256" key="4">
    <source>
        <dbReference type="PROSITE-ProRule" id="PRU00335"/>
    </source>
</evidence>
<dbReference type="Pfam" id="PF02909">
    <property type="entry name" value="TetR_C_1"/>
    <property type="match status" value="1"/>
</dbReference>
<dbReference type="PANTHER" id="PTHR30055">
    <property type="entry name" value="HTH-TYPE TRANSCRIPTIONAL REGULATOR RUTR"/>
    <property type="match status" value="1"/>
</dbReference>
<keyword evidence="2 4" id="KW-0238">DNA-binding</keyword>
<dbReference type="InterPro" id="IPR036271">
    <property type="entry name" value="Tet_transcr_reg_TetR-rel_C_sf"/>
</dbReference>
<evidence type="ECO:0000256" key="2">
    <source>
        <dbReference type="ARBA" id="ARBA00023125"/>
    </source>
</evidence>
<feature type="DNA-binding region" description="H-T-H motif" evidence="4">
    <location>
        <begin position="57"/>
        <end position="76"/>
    </location>
</feature>